<dbReference type="Pfam" id="PF22668">
    <property type="entry name" value="DUF7009"/>
    <property type="match status" value="1"/>
</dbReference>
<name>A0A2Z4Y8Z4_SUMC1</name>
<organism evidence="1 2">
    <name type="scientific">Sumerlaea chitinivorans</name>
    <dbReference type="NCBI Taxonomy" id="2250252"/>
    <lineage>
        <taxon>Bacteria</taxon>
        <taxon>Candidatus Sumerlaeota</taxon>
        <taxon>Candidatus Sumerlaeia</taxon>
        <taxon>Candidatus Sumerlaeales</taxon>
        <taxon>Candidatus Sumerlaeaceae</taxon>
        <taxon>Candidatus Sumerlaea</taxon>
    </lineage>
</organism>
<dbReference type="Proteomes" id="UP000262583">
    <property type="component" value="Chromosome"/>
</dbReference>
<reference evidence="1 2" key="1">
    <citation type="submission" date="2018-05" db="EMBL/GenBank/DDBJ databases">
        <title>A metagenomic window into the 2 km-deep terrestrial subsurface aquifer revealed taxonomically and functionally diverse microbial community comprising novel uncultured bacterial lineages.</title>
        <authorList>
            <person name="Kadnikov V.V."/>
            <person name="Mardanov A.V."/>
            <person name="Beletsky A.V."/>
            <person name="Banks D."/>
            <person name="Pimenov N.V."/>
            <person name="Frank Y.A."/>
            <person name="Karnachuk O.V."/>
            <person name="Ravin N.V."/>
        </authorList>
    </citation>
    <scope>NUCLEOTIDE SEQUENCE [LARGE SCALE GENOMIC DNA]</scope>
    <source>
        <strain evidence="1">BY</strain>
    </source>
</reference>
<sequence>MKIRVQDSSVRYRVTLRELEELQKQGRIAAECLTPDGGTWRYAIRLAPDCEASRLAIEPFAITLELTPSDFQELSRPDREGVYVRREWSDSGGEVRRMIAFVEKDRPAATCEKPEMWIYEGHGKGPQITVPISSSSE</sequence>
<protein>
    <submittedName>
        <fullName evidence="1">Uncharacterized protein</fullName>
    </submittedName>
</protein>
<gene>
    <name evidence="1" type="ORF">BRCON_2372</name>
</gene>
<accession>A0A2Z4Y8Z4</accession>
<dbReference type="InterPro" id="IPR053825">
    <property type="entry name" value="DUF7009"/>
</dbReference>
<evidence type="ECO:0000313" key="1">
    <source>
        <dbReference type="EMBL" id="AXA37142.1"/>
    </source>
</evidence>
<dbReference type="EMBL" id="CP030759">
    <property type="protein sequence ID" value="AXA37142.1"/>
    <property type="molecule type" value="Genomic_DNA"/>
</dbReference>
<dbReference type="AlphaFoldDB" id="A0A2Z4Y8Z4"/>
<proteinExistence type="predicted"/>
<dbReference type="KEGG" id="schv:BRCON_2372"/>
<evidence type="ECO:0000313" key="2">
    <source>
        <dbReference type="Proteomes" id="UP000262583"/>
    </source>
</evidence>